<sequence length="261" mass="28401">MNRSIPALALAAALLLGAALPAASAAPASAAPAGTVVYYSNPFDDTLIAVRPGDTSLDPSGATFDEWRTDGFPTPVPATVTYIGYSWESTIWADQTFGRFSSTTMLDFDRWTHAGRPAARDDRLAHQHEIIRYDGSDELFVLEGASFTDEPGFHKLTFREYAHLGQPPVDRVEATTFRKLAWLPAVVGPKDFTGEVGVIDFAAWDYYARPTPQIVKSFDGDRFCKTAGSADIRYVGIAAPKGVKLSYAQWREAGFPAPGRC</sequence>
<feature type="signal peptide" evidence="1">
    <location>
        <begin position="1"/>
        <end position="25"/>
    </location>
</feature>
<comment type="caution">
    <text evidence="2">The sequence shown here is derived from an EMBL/GenBank/DDBJ whole genome shotgun (WGS) entry which is preliminary data.</text>
</comment>
<keyword evidence="1" id="KW-0732">Signal</keyword>
<evidence type="ECO:0000313" key="2">
    <source>
        <dbReference type="EMBL" id="OQJ63822.1"/>
    </source>
</evidence>
<dbReference type="RefSeq" id="WP_094130286.1">
    <property type="nucleotide sequence ID" value="NZ_CP040788.1"/>
</dbReference>
<accession>A0A225CQ21</accession>
<dbReference type="EMBL" id="MZMQ01000001">
    <property type="protein sequence ID" value="OQJ63822.1"/>
    <property type="molecule type" value="Genomic_DNA"/>
</dbReference>
<dbReference type="Proteomes" id="UP000215316">
    <property type="component" value="Unassembled WGS sequence"/>
</dbReference>
<organism evidence="2 3">
    <name type="scientific">Clavibacter tessellarius</name>
    <dbReference type="NCBI Taxonomy" id="31965"/>
    <lineage>
        <taxon>Bacteria</taxon>
        <taxon>Bacillati</taxon>
        <taxon>Actinomycetota</taxon>
        <taxon>Actinomycetes</taxon>
        <taxon>Micrococcales</taxon>
        <taxon>Microbacteriaceae</taxon>
        <taxon>Clavibacter</taxon>
    </lineage>
</organism>
<keyword evidence="3" id="KW-1185">Reference proteome</keyword>
<evidence type="ECO:0008006" key="4">
    <source>
        <dbReference type="Google" id="ProtNLM"/>
    </source>
</evidence>
<protein>
    <recommendedName>
        <fullName evidence="4">Secreted protein</fullName>
    </recommendedName>
</protein>
<evidence type="ECO:0000256" key="1">
    <source>
        <dbReference type="SAM" id="SignalP"/>
    </source>
</evidence>
<proteinExistence type="predicted"/>
<dbReference type="AlphaFoldDB" id="A0A225CQ21"/>
<feature type="chain" id="PRO_5012646405" description="Secreted protein" evidence="1">
    <location>
        <begin position="26"/>
        <end position="261"/>
    </location>
</feature>
<reference evidence="2" key="1">
    <citation type="submission" date="2017-08" db="EMBL/GenBank/DDBJ databases">
        <title>Genomes of multiple Clavibacter strains from different subspecies.</title>
        <authorList>
            <person name="Yuan X.-K."/>
            <person name="Li X.-S."/>
            <person name="Nie J."/>
            <person name="De Boer S.H."/>
        </authorList>
    </citation>
    <scope>NUCLEOTIDE SEQUENCE [LARGE SCALE GENOMIC DNA]</scope>
    <source>
        <strain evidence="2">ATCC 33566</strain>
    </source>
</reference>
<dbReference type="OrthoDB" id="5123024at2"/>
<name>A0A225CQ21_9MICO</name>
<gene>
    <name evidence="2" type="ORF">B5P24_12880</name>
</gene>
<evidence type="ECO:0000313" key="3">
    <source>
        <dbReference type="Proteomes" id="UP000215316"/>
    </source>
</evidence>